<comment type="caution">
    <text evidence="2">The sequence shown here is derived from an EMBL/GenBank/DDBJ whole genome shotgun (WGS) entry which is preliminary data.</text>
</comment>
<dbReference type="PANTHER" id="PTHR43450">
    <property type="entry name" value="ASPARTYL-TRNA SYNTHETASE"/>
    <property type="match status" value="1"/>
</dbReference>
<dbReference type="GO" id="GO:0005524">
    <property type="term" value="F:ATP binding"/>
    <property type="evidence" value="ECO:0007669"/>
    <property type="project" value="InterPro"/>
</dbReference>
<dbReference type="GO" id="GO:0005829">
    <property type="term" value="C:cytosol"/>
    <property type="evidence" value="ECO:0007669"/>
    <property type="project" value="TreeGrafter"/>
</dbReference>
<dbReference type="PANTHER" id="PTHR43450:SF1">
    <property type="entry name" value="ASPARTATE--TRNA LIGASE, CYTOPLASMIC"/>
    <property type="match status" value="1"/>
</dbReference>
<dbReference type="GO" id="GO:0004815">
    <property type="term" value="F:aspartate-tRNA ligase activity"/>
    <property type="evidence" value="ECO:0007669"/>
    <property type="project" value="InterPro"/>
</dbReference>
<reference evidence="2" key="1">
    <citation type="submission" date="2019-07" db="EMBL/GenBank/DDBJ databases">
        <authorList>
            <person name="Dittberner H."/>
        </authorList>
    </citation>
    <scope>NUCLEOTIDE SEQUENCE [LARGE SCALE GENOMIC DNA]</scope>
</reference>
<dbReference type="AlphaFoldDB" id="A0A565BTT0"/>
<evidence type="ECO:0000313" key="3">
    <source>
        <dbReference type="Proteomes" id="UP000489600"/>
    </source>
</evidence>
<dbReference type="GO" id="GO:0003723">
    <property type="term" value="F:RNA binding"/>
    <property type="evidence" value="ECO:0007669"/>
    <property type="project" value="TreeGrafter"/>
</dbReference>
<dbReference type="GO" id="GO:0006422">
    <property type="term" value="P:aspartyl-tRNA aminoacylation"/>
    <property type="evidence" value="ECO:0007669"/>
    <property type="project" value="InterPro"/>
</dbReference>
<dbReference type="OrthoDB" id="372395at2759"/>
<dbReference type="Proteomes" id="UP000489600">
    <property type="component" value="Unassembled WGS sequence"/>
</dbReference>
<accession>A0A565BTT0</accession>
<dbReference type="Gene3D" id="3.30.930.10">
    <property type="entry name" value="Bira Bifunctional Protein, Domain 2"/>
    <property type="match status" value="1"/>
</dbReference>
<keyword evidence="3" id="KW-1185">Reference proteome</keyword>
<dbReference type="InterPro" id="IPR004523">
    <property type="entry name" value="Asp-tRNA_synthase_2"/>
</dbReference>
<evidence type="ECO:0000256" key="1">
    <source>
        <dbReference type="ARBA" id="ARBA00022490"/>
    </source>
</evidence>
<name>A0A565BTT0_9BRAS</name>
<dbReference type="EMBL" id="CABITT030000005">
    <property type="protein sequence ID" value="VVB04779.1"/>
    <property type="molecule type" value="Genomic_DNA"/>
</dbReference>
<gene>
    <name evidence="2" type="ORF">ANE_LOCUS15223</name>
</gene>
<sequence>MIQNEYTELMDMVDELYLPIFTKINKMFSEELEVIRNHHSFETLKFMPKTPRISFEEGIQMLKI</sequence>
<keyword evidence="1" id="KW-0963">Cytoplasm</keyword>
<organism evidence="2 3">
    <name type="scientific">Arabis nemorensis</name>
    <dbReference type="NCBI Taxonomy" id="586526"/>
    <lineage>
        <taxon>Eukaryota</taxon>
        <taxon>Viridiplantae</taxon>
        <taxon>Streptophyta</taxon>
        <taxon>Embryophyta</taxon>
        <taxon>Tracheophyta</taxon>
        <taxon>Spermatophyta</taxon>
        <taxon>Magnoliopsida</taxon>
        <taxon>eudicotyledons</taxon>
        <taxon>Gunneridae</taxon>
        <taxon>Pentapetalae</taxon>
        <taxon>rosids</taxon>
        <taxon>malvids</taxon>
        <taxon>Brassicales</taxon>
        <taxon>Brassicaceae</taxon>
        <taxon>Arabideae</taxon>
        <taxon>Arabis</taxon>
    </lineage>
</organism>
<dbReference type="InterPro" id="IPR045864">
    <property type="entry name" value="aa-tRNA-synth_II/BPL/LPL"/>
</dbReference>
<proteinExistence type="predicted"/>
<protein>
    <submittedName>
        <fullName evidence="2">Uncharacterized protein</fullName>
    </submittedName>
</protein>
<evidence type="ECO:0000313" key="2">
    <source>
        <dbReference type="EMBL" id="VVB04779.1"/>
    </source>
</evidence>
<dbReference type="GO" id="GO:0017101">
    <property type="term" value="C:aminoacyl-tRNA synthetase multienzyme complex"/>
    <property type="evidence" value="ECO:0007669"/>
    <property type="project" value="TreeGrafter"/>
</dbReference>